<dbReference type="InterPro" id="IPR005467">
    <property type="entry name" value="His_kinase_dom"/>
</dbReference>
<accession>A0AAE3NZ54</accession>
<evidence type="ECO:0000256" key="5">
    <source>
        <dbReference type="ARBA" id="ARBA00022777"/>
    </source>
</evidence>
<evidence type="ECO:0000313" key="7">
    <source>
        <dbReference type="EMBL" id="MDF1611285.1"/>
    </source>
</evidence>
<dbReference type="Proteomes" id="UP001221302">
    <property type="component" value="Unassembled WGS sequence"/>
</dbReference>
<keyword evidence="3" id="KW-0597">Phosphoprotein</keyword>
<evidence type="ECO:0000256" key="4">
    <source>
        <dbReference type="ARBA" id="ARBA00022679"/>
    </source>
</evidence>
<evidence type="ECO:0000256" key="1">
    <source>
        <dbReference type="ARBA" id="ARBA00000085"/>
    </source>
</evidence>
<dbReference type="EMBL" id="JARGDL010000003">
    <property type="protein sequence ID" value="MDF1611285.1"/>
    <property type="molecule type" value="Genomic_DNA"/>
</dbReference>
<dbReference type="Gene3D" id="1.10.287.130">
    <property type="match status" value="1"/>
</dbReference>
<dbReference type="PANTHER" id="PTHR43047:SF72">
    <property type="entry name" value="OSMOSENSING HISTIDINE PROTEIN KINASE SLN1"/>
    <property type="match status" value="1"/>
</dbReference>
<dbReference type="InterPro" id="IPR004358">
    <property type="entry name" value="Sig_transdc_His_kin-like_C"/>
</dbReference>
<dbReference type="PANTHER" id="PTHR43047">
    <property type="entry name" value="TWO-COMPONENT HISTIDINE PROTEIN KINASE"/>
    <property type="match status" value="1"/>
</dbReference>
<dbReference type="GO" id="GO:0005886">
    <property type="term" value="C:plasma membrane"/>
    <property type="evidence" value="ECO:0007669"/>
    <property type="project" value="TreeGrafter"/>
</dbReference>
<gene>
    <name evidence="7" type="ORF">P0M35_03920</name>
</gene>
<comment type="caution">
    <text evidence="7">The sequence shown here is derived from an EMBL/GenBank/DDBJ whole genome shotgun (WGS) entry which is preliminary data.</text>
</comment>
<keyword evidence="4" id="KW-0808">Transferase</keyword>
<dbReference type="Gene3D" id="3.30.450.20">
    <property type="entry name" value="PAS domain"/>
    <property type="match status" value="2"/>
</dbReference>
<sequence>MNGNEINHLKSIDNAVIENLEFGFFRIDHYGTLIYANKSLLKLLEYENVYELNSDLQTNLLLQSCFNFNRLSKINKNENEYVWVTKNKIKKYFKEIIQPIRDNNKIVYIDCIIQDVTDQMFLEKLIKDIDSNEASILKAIPDYIIVVSKNFEILECKNNISKIFPDFASIKGLFIKDVFDEKTSIDLQNLILNVVETGEQSDYEFEISNLIFTNYFEARIVQRNFEEAIIIIRDISREKIAEQQLKKFAEELKQINATKDKFFSIIAHDLRTPLNGILNYAEILSNEYNELSKEEIKEFADYILEISRTTNNLLNNLLEWARIQNGKINFEPELNNLYNTVEKVLDMLKLVSSNKGVIIFNNINKNLELVFDKNMLNSILLNLVNNAIKFSNKGNKIEILSNEFDNYYKISVKDEGVGMSEEISSKLFNSNNSFTTLGTAKEKGTGLGLILCKEFVKRHKGNIWVESKIGEGSTFSFTISKDLQG</sequence>
<evidence type="ECO:0000256" key="2">
    <source>
        <dbReference type="ARBA" id="ARBA00012438"/>
    </source>
</evidence>
<dbReference type="Pfam" id="PF13188">
    <property type="entry name" value="PAS_8"/>
    <property type="match status" value="1"/>
</dbReference>
<dbReference type="PRINTS" id="PR00344">
    <property type="entry name" value="BCTRLSENSOR"/>
</dbReference>
<feature type="domain" description="Histidine kinase" evidence="6">
    <location>
        <begin position="265"/>
        <end position="483"/>
    </location>
</feature>
<reference evidence="7" key="1">
    <citation type="submission" date="2023-03" db="EMBL/GenBank/DDBJ databases">
        <title>Stygiobacter electus gen. nov., sp. nov., facultatively anaerobic thermotolerant bacterium of the class Ignavibacteria from a well of Yessentuki mineral water deposit.</title>
        <authorList>
            <person name="Podosokorskaya O.A."/>
            <person name="Elcheninov A.G."/>
            <person name="Petrova N.F."/>
            <person name="Zavarzina D.G."/>
            <person name="Kublanov I.V."/>
            <person name="Merkel A.Y."/>
        </authorList>
    </citation>
    <scope>NUCLEOTIDE SEQUENCE</scope>
    <source>
        <strain evidence="7">09-Me</strain>
    </source>
</reference>
<dbReference type="InterPro" id="IPR003594">
    <property type="entry name" value="HATPase_dom"/>
</dbReference>
<dbReference type="InterPro" id="IPR000014">
    <property type="entry name" value="PAS"/>
</dbReference>
<dbReference type="SUPFAM" id="SSF55785">
    <property type="entry name" value="PYP-like sensor domain (PAS domain)"/>
    <property type="match status" value="1"/>
</dbReference>
<dbReference type="RefSeq" id="WP_321535051.1">
    <property type="nucleotide sequence ID" value="NZ_JARGDL010000003.1"/>
</dbReference>
<dbReference type="CDD" id="cd00082">
    <property type="entry name" value="HisKA"/>
    <property type="match status" value="1"/>
</dbReference>
<protein>
    <recommendedName>
        <fullName evidence="2">histidine kinase</fullName>
        <ecNumber evidence="2">2.7.13.3</ecNumber>
    </recommendedName>
</protein>
<dbReference type="Gene3D" id="3.30.565.10">
    <property type="entry name" value="Histidine kinase-like ATPase, C-terminal domain"/>
    <property type="match status" value="1"/>
</dbReference>
<dbReference type="SUPFAM" id="SSF55874">
    <property type="entry name" value="ATPase domain of HSP90 chaperone/DNA topoisomerase II/histidine kinase"/>
    <property type="match status" value="1"/>
</dbReference>
<dbReference type="InterPro" id="IPR003661">
    <property type="entry name" value="HisK_dim/P_dom"/>
</dbReference>
<dbReference type="InterPro" id="IPR035965">
    <property type="entry name" value="PAS-like_dom_sf"/>
</dbReference>
<dbReference type="SMART" id="SM00388">
    <property type="entry name" value="HisKA"/>
    <property type="match status" value="1"/>
</dbReference>
<dbReference type="FunFam" id="3.30.565.10:FF:000006">
    <property type="entry name" value="Sensor histidine kinase WalK"/>
    <property type="match status" value="1"/>
</dbReference>
<organism evidence="7 8">
    <name type="scientific">Stygiobacter electus</name>
    <dbReference type="NCBI Taxonomy" id="3032292"/>
    <lineage>
        <taxon>Bacteria</taxon>
        <taxon>Pseudomonadati</taxon>
        <taxon>Ignavibacteriota</taxon>
        <taxon>Ignavibacteria</taxon>
        <taxon>Ignavibacteriales</taxon>
        <taxon>Melioribacteraceae</taxon>
        <taxon>Stygiobacter</taxon>
    </lineage>
</organism>
<keyword evidence="8" id="KW-1185">Reference proteome</keyword>
<dbReference type="InterPro" id="IPR036097">
    <property type="entry name" value="HisK_dim/P_sf"/>
</dbReference>
<evidence type="ECO:0000259" key="6">
    <source>
        <dbReference type="PROSITE" id="PS50109"/>
    </source>
</evidence>
<comment type="catalytic activity">
    <reaction evidence="1">
        <text>ATP + protein L-histidine = ADP + protein N-phospho-L-histidine.</text>
        <dbReference type="EC" id="2.7.13.3"/>
    </reaction>
</comment>
<dbReference type="SUPFAM" id="SSF47384">
    <property type="entry name" value="Homodimeric domain of signal transducing histidine kinase"/>
    <property type="match status" value="1"/>
</dbReference>
<dbReference type="EC" id="2.7.13.3" evidence="2"/>
<dbReference type="PROSITE" id="PS50109">
    <property type="entry name" value="HIS_KIN"/>
    <property type="match status" value="1"/>
</dbReference>
<dbReference type="Pfam" id="PF02518">
    <property type="entry name" value="HATPase_c"/>
    <property type="match status" value="1"/>
</dbReference>
<dbReference type="GO" id="GO:0009927">
    <property type="term" value="F:histidine phosphotransfer kinase activity"/>
    <property type="evidence" value="ECO:0007669"/>
    <property type="project" value="TreeGrafter"/>
</dbReference>
<evidence type="ECO:0000256" key="3">
    <source>
        <dbReference type="ARBA" id="ARBA00022553"/>
    </source>
</evidence>
<dbReference type="SMART" id="SM00387">
    <property type="entry name" value="HATPase_c"/>
    <property type="match status" value="1"/>
</dbReference>
<evidence type="ECO:0000313" key="8">
    <source>
        <dbReference type="Proteomes" id="UP001221302"/>
    </source>
</evidence>
<dbReference type="InterPro" id="IPR036890">
    <property type="entry name" value="HATPase_C_sf"/>
</dbReference>
<keyword evidence="5 7" id="KW-0418">Kinase</keyword>
<dbReference type="GO" id="GO:0000155">
    <property type="term" value="F:phosphorelay sensor kinase activity"/>
    <property type="evidence" value="ECO:0007669"/>
    <property type="project" value="InterPro"/>
</dbReference>
<dbReference type="AlphaFoldDB" id="A0AAE3NZ54"/>
<proteinExistence type="predicted"/>
<dbReference type="Pfam" id="PF00512">
    <property type="entry name" value="HisKA"/>
    <property type="match status" value="1"/>
</dbReference>
<name>A0AAE3NZ54_9BACT</name>